<keyword evidence="12" id="KW-0067">ATP-binding</keyword>
<evidence type="ECO:0000256" key="12">
    <source>
        <dbReference type="ARBA" id="ARBA00022840"/>
    </source>
</evidence>
<evidence type="ECO:0000256" key="8">
    <source>
        <dbReference type="ARBA" id="ARBA00022598"/>
    </source>
</evidence>
<evidence type="ECO:0000256" key="14">
    <source>
        <dbReference type="ARBA" id="ARBA00023128"/>
    </source>
</evidence>
<dbReference type="PANTHER" id="PTHR11136">
    <property type="entry name" value="FOLYLPOLYGLUTAMATE SYNTHASE-RELATED"/>
    <property type="match status" value="1"/>
</dbReference>
<evidence type="ECO:0000313" key="19">
    <source>
        <dbReference type="EMBL" id="KAK4091840.1"/>
    </source>
</evidence>
<comment type="caution">
    <text evidence="19">The sequence shown here is derived from an EMBL/GenBank/DDBJ whole genome shotgun (WGS) entry which is preliminary data.</text>
</comment>
<keyword evidence="6" id="KW-0963">Cytoplasm</keyword>
<evidence type="ECO:0000256" key="13">
    <source>
        <dbReference type="ARBA" id="ARBA00022842"/>
    </source>
</evidence>
<evidence type="ECO:0000256" key="5">
    <source>
        <dbReference type="ARBA" id="ARBA00008276"/>
    </source>
</evidence>
<evidence type="ECO:0000256" key="9">
    <source>
        <dbReference type="ARBA" id="ARBA00022723"/>
    </source>
</evidence>
<protein>
    <recommendedName>
        <fullName evidence="17">Folylpolyglutamate synthase</fullName>
        <ecNumber evidence="17">6.3.2.17</ecNumber>
    </recommendedName>
    <alternativeName>
        <fullName evidence="17">Folylpoly-gamma-glutamate synthetase</fullName>
    </alternativeName>
    <alternativeName>
        <fullName evidence="17">Tetrahydrofolylpolyglutamate synthase</fullName>
    </alternativeName>
</protein>
<keyword evidence="15" id="KW-0472">Membrane</keyword>
<evidence type="ECO:0000256" key="10">
    <source>
        <dbReference type="ARBA" id="ARBA00022741"/>
    </source>
</evidence>
<evidence type="ECO:0000256" key="17">
    <source>
        <dbReference type="PIRNR" id="PIRNR038895"/>
    </source>
</evidence>
<evidence type="ECO:0000256" key="4">
    <source>
        <dbReference type="ARBA" id="ARBA00005150"/>
    </source>
</evidence>
<keyword evidence="11" id="KW-0999">Mitochondrion inner membrane</keyword>
<keyword evidence="13" id="KW-0460">Magnesium</keyword>
<organism evidence="19 20">
    <name type="scientific">Purpureocillium lilacinum</name>
    <name type="common">Paecilomyces lilacinus</name>
    <dbReference type="NCBI Taxonomy" id="33203"/>
    <lineage>
        <taxon>Eukaryota</taxon>
        <taxon>Fungi</taxon>
        <taxon>Dikarya</taxon>
        <taxon>Ascomycota</taxon>
        <taxon>Pezizomycotina</taxon>
        <taxon>Sordariomycetes</taxon>
        <taxon>Hypocreomycetidae</taxon>
        <taxon>Hypocreales</taxon>
        <taxon>Ophiocordycipitaceae</taxon>
        <taxon>Purpureocillium</taxon>
    </lineage>
</organism>
<keyword evidence="20" id="KW-1185">Reference proteome</keyword>
<keyword evidence="8 17" id="KW-0436">Ligase</keyword>
<evidence type="ECO:0000256" key="18">
    <source>
        <dbReference type="SAM" id="MobiDB-lite"/>
    </source>
</evidence>
<evidence type="ECO:0000256" key="7">
    <source>
        <dbReference type="ARBA" id="ARBA00022563"/>
    </source>
</evidence>
<evidence type="ECO:0000256" key="1">
    <source>
        <dbReference type="ARBA" id="ARBA00004273"/>
    </source>
</evidence>
<dbReference type="Gene3D" id="3.90.190.20">
    <property type="entry name" value="Mur ligase, C-terminal domain"/>
    <property type="match status" value="1"/>
</dbReference>
<dbReference type="InterPro" id="IPR018109">
    <property type="entry name" value="Folylpolyglutamate_synth_CS"/>
</dbReference>
<comment type="pathway">
    <text evidence="4 17">Cofactor biosynthesis; tetrahydrofolylpolyglutamate biosynthesis.</text>
</comment>
<dbReference type="SUPFAM" id="SSF53244">
    <property type="entry name" value="MurD-like peptide ligases, peptide-binding domain"/>
    <property type="match status" value="1"/>
</dbReference>
<dbReference type="InterPro" id="IPR036565">
    <property type="entry name" value="Mur-like_cat_sf"/>
</dbReference>
<dbReference type="InterPro" id="IPR036615">
    <property type="entry name" value="Mur_ligase_C_dom_sf"/>
</dbReference>
<dbReference type="NCBIfam" id="TIGR01499">
    <property type="entry name" value="folC"/>
    <property type="match status" value="1"/>
</dbReference>
<comment type="cofactor">
    <cofactor evidence="17">
        <name>a monovalent cation</name>
        <dbReference type="ChEBI" id="CHEBI:60242"/>
    </cofactor>
    <text evidence="17">A monovalent cation.</text>
</comment>
<keyword evidence="7 17" id="KW-0554">One-carbon metabolism</keyword>
<dbReference type="Gene3D" id="3.40.1190.10">
    <property type="entry name" value="Mur-like, catalytic domain"/>
    <property type="match status" value="1"/>
</dbReference>
<evidence type="ECO:0000256" key="15">
    <source>
        <dbReference type="ARBA" id="ARBA00023136"/>
    </source>
</evidence>
<dbReference type="EC" id="6.3.2.17" evidence="17"/>
<comment type="similarity">
    <text evidence="5 17">Belongs to the folylpolyglutamate synthase family.</text>
</comment>
<keyword evidence="14" id="KW-0496">Mitochondrion</keyword>
<reference evidence="19 20" key="1">
    <citation type="journal article" date="2024" name="Microbiol. Resour. Announc.">
        <title>Genome annotations for the ascomycete fungi Trichoderma harzianum, Trichoderma aggressivum, and Purpureocillium lilacinum.</title>
        <authorList>
            <person name="Beijen E.P.W."/>
            <person name="Ohm R.A."/>
        </authorList>
    </citation>
    <scope>NUCLEOTIDE SEQUENCE [LARGE SCALE GENOMIC DNA]</scope>
    <source>
        <strain evidence="19 20">CBS 150709</strain>
    </source>
</reference>
<name>A0ABR0C6P7_PURLI</name>
<comment type="catalytic activity">
    <reaction evidence="16 17">
        <text>(6S)-5,6,7,8-tetrahydrofolyl-(gamma-L-Glu)(n) + L-glutamate + ATP = (6S)-5,6,7,8-tetrahydrofolyl-(gamma-L-Glu)(n+1) + ADP + phosphate + H(+)</text>
        <dbReference type="Rhea" id="RHEA:10580"/>
        <dbReference type="Rhea" id="RHEA-COMP:14738"/>
        <dbReference type="Rhea" id="RHEA-COMP:14740"/>
        <dbReference type="ChEBI" id="CHEBI:15378"/>
        <dbReference type="ChEBI" id="CHEBI:29985"/>
        <dbReference type="ChEBI" id="CHEBI:30616"/>
        <dbReference type="ChEBI" id="CHEBI:43474"/>
        <dbReference type="ChEBI" id="CHEBI:141005"/>
        <dbReference type="ChEBI" id="CHEBI:456216"/>
        <dbReference type="EC" id="6.3.2.17"/>
    </reaction>
</comment>
<accession>A0ABR0C6P7</accession>
<dbReference type="PIRSF" id="PIRSF038895">
    <property type="entry name" value="FPGS"/>
    <property type="match status" value="1"/>
</dbReference>
<dbReference type="Proteomes" id="UP001287286">
    <property type="component" value="Unassembled WGS sequence"/>
</dbReference>
<evidence type="ECO:0000313" key="20">
    <source>
        <dbReference type="Proteomes" id="UP001287286"/>
    </source>
</evidence>
<evidence type="ECO:0000256" key="2">
    <source>
        <dbReference type="ARBA" id="ARBA00004305"/>
    </source>
</evidence>
<dbReference type="EMBL" id="JAWRVI010000010">
    <property type="protein sequence ID" value="KAK4091840.1"/>
    <property type="molecule type" value="Genomic_DNA"/>
</dbReference>
<proteinExistence type="inferred from homology"/>
<evidence type="ECO:0000256" key="11">
    <source>
        <dbReference type="ARBA" id="ARBA00022792"/>
    </source>
</evidence>
<evidence type="ECO:0000256" key="3">
    <source>
        <dbReference type="ARBA" id="ARBA00004496"/>
    </source>
</evidence>
<dbReference type="InterPro" id="IPR001645">
    <property type="entry name" value="Folylpolyglutamate_synth"/>
</dbReference>
<evidence type="ECO:0000256" key="16">
    <source>
        <dbReference type="ARBA" id="ARBA00047493"/>
    </source>
</evidence>
<keyword evidence="9" id="KW-0479">Metal-binding</keyword>
<comment type="function">
    <text evidence="17">Catalyzes conversion of folates to polyglutamate derivatives allowing concentration of folate compounds in the cell and the intracellular retention of these cofactors, which are important substrates for most of the folate-dependent enzymes that are involved in one-carbon transfer reactions involved in purine, pyrimidine and amino acid synthesis.</text>
</comment>
<dbReference type="PROSITE" id="PS01012">
    <property type="entry name" value="FOLYLPOLYGLU_SYNT_2"/>
    <property type="match status" value="1"/>
</dbReference>
<dbReference type="SUPFAM" id="SSF53623">
    <property type="entry name" value="MurD-like peptide ligases, catalytic domain"/>
    <property type="match status" value="1"/>
</dbReference>
<feature type="region of interest" description="Disordered" evidence="18">
    <location>
        <begin position="31"/>
        <end position="57"/>
    </location>
</feature>
<evidence type="ECO:0000256" key="6">
    <source>
        <dbReference type="ARBA" id="ARBA00022490"/>
    </source>
</evidence>
<keyword evidence="10" id="KW-0547">Nucleotide-binding</keyword>
<sequence length="549" mass="59523">MTATTSRFSASIITASRPRIFLRSSISRSRATAMMHHPSSGGSGSSGSNHRPFSASSRGYPEALEKLALLQSNRATTQLFDQRKTPRELNAAAIPEMLDWLRRAGYQPADLARLRHIHVAGTKGKGSVCAYATAMLREHYAGGEGEGKGSVGTYTSPHLVSPRERIAIDGEPVSQDVFASAFFELWDRFTASAITGGTATMSAAEAEGPATKPFFFRFMTILAWHIFLTRGVRNVVLEVGIGGEFDATNVVPAEAVSAAVITQLGIDHVAMLGETVEEISWHKAGILKPGVTGFTRRLDGQPDVMDVLRKRAAEKNATLVEVDDEAVERWAGVEGTLKGAFQKHNQALAVMAVRKHIGLQDSSPEAALRDLSPELIRGLQTARLRGRCEVVDQEDATWLLDGAHTRESLDEVARWLAASIQPGEKLTLVFNQQDRDASELLKSFLASVRQETGGRGDVFSHALFTRNDQSRPPPGEGVDLSVQDAAEAMMRRLVPDCQTQTMTSIEDTVAEARRIAGQQRTGSKPKVLVTGSLHLVGGILRALELDVLL</sequence>
<dbReference type="InterPro" id="IPR023600">
    <property type="entry name" value="Folylpolyglutamate_synth_euk"/>
</dbReference>
<gene>
    <name evidence="19" type="ORF">Purlil1_3679</name>
</gene>
<dbReference type="PANTHER" id="PTHR11136:SF5">
    <property type="entry name" value="FOLYLPOLYGLUTAMATE SYNTHASE, MITOCHONDRIAL"/>
    <property type="match status" value="1"/>
</dbReference>
<comment type="subcellular location">
    <subcellularLocation>
        <location evidence="3">Cytoplasm</location>
    </subcellularLocation>
    <subcellularLocation>
        <location evidence="1">Mitochondrion inner membrane</location>
    </subcellularLocation>
    <subcellularLocation>
        <location evidence="2">Mitochondrion matrix</location>
    </subcellularLocation>
</comment>